<dbReference type="InterPro" id="IPR005311">
    <property type="entry name" value="PBP_dimer"/>
</dbReference>
<dbReference type="AlphaFoldDB" id="A0A3B0S2Y9"/>
<evidence type="ECO:0000256" key="3">
    <source>
        <dbReference type="SAM" id="Phobius"/>
    </source>
</evidence>
<sequence length="599" mass="65211">MTGQKMTRTPLRPLAKILEARINGENPDVIERENIRLRHAEMHDRTRRRAEGRLLVLGVMFFCAFVVIGVRMGMMANSAPAEPGPSAEGAAILAQRTDIVDRKGRILATNFDTYSLYAHPQKMVDPQNAAQNLVEVFPDLKLERLIKDFTGKRRFVWIKRKISPEQMQQVHDIGEPGLNFGPREMRLYPNGRLAAHVLGGAGFGREEVYAAEVIGVAGVEKYFDERLRDPARGHEPLQLSLDLSVQAATEQVLYGGMKLMNAKGAAAVLLDVYSGEVIAIASLPDFDPNDRPRPATKGFPSDSPLFNRAVQGVYELGSALKPLAMAQALDLGLVTPTTIINTQGPLKWGKFKIRDFRDYGSEMTASKVIVKSSNVGIARIAQEIGAERQKGFLKSLGMFEPTPLEIIEAKGGRPILPEKWSELSTMTISYGHGISISPLHLAAGYAAIANGGTLVKPTILKQEGWRPGPRVMSEKTAAEIRVMLRRVVTEGTASFGEVEGYDVGGKTGTADKVKEAGGGYYEDKVIATFASIFPISNPQYVLIVTLDEPVETSGAIPRRTAGWTAVPVAAEIIRRVAPLLGLRPEIEPAGGAVITQTSN</sequence>
<dbReference type="GO" id="GO:0051301">
    <property type="term" value="P:cell division"/>
    <property type="evidence" value="ECO:0007669"/>
    <property type="project" value="UniProtKB-KW"/>
</dbReference>
<keyword evidence="3" id="KW-0812">Transmembrane</keyword>
<dbReference type="InterPro" id="IPR050515">
    <property type="entry name" value="Beta-lactam/transpept"/>
</dbReference>
<protein>
    <submittedName>
        <fullName evidence="6">Cell division protein FtsI [Peptidoglycan synthetase]</fullName>
        <ecNumber evidence="6">2.4.1.129</ecNumber>
    </submittedName>
</protein>
<dbReference type="Pfam" id="PF00905">
    <property type="entry name" value="Transpeptidase"/>
    <property type="match status" value="1"/>
</dbReference>
<keyword evidence="3" id="KW-1133">Transmembrane helix</keyword>
<dbReference type="InterPro" id="IPR001460">
    <property type="entry name" value="PCN-bd_Tpept"/>
</dbReference>
<keyword evidence="6" id="KW-0808">Transferase</keyword>
<proteinExistence type="predicted"/>
<keyword evidence="6" id="KW-0131">Cell cycle</keyword>
<dbReference type="GO" id="GO:0016757">
    <property type="term" value="F:glycosyltransferase activity"/>
    <property type="evidence" value="ECO:0007669"/>
    <property type="project" value="UniProtKB-KW"/>
</dbReference>
<name>A0A3B0S2Y9_9ZZZZ</name>
<dbReference type="Gene3D" id="3.40.710.10">
    <property type="entry name" value="DD-peptidase/beta-lactamase superfamily"/>
    <property type="match status" value="1"/>
</dbReference>
<evidence type="ECO:0000259" key="4">
    <source>
        <dbReference type="Pfam" id="PF00905"/>
    </source>
</evidence>
<keyword evidence="2 3" id="KW-0472">Membrane</keyword>
<accession>A0A3B0S2Y9</accession>
<dbReference type="GO" id="GO:0071555">
    <property type="term" value="P:cell wall organization"/>
    <property type="evidence" value="ECO:0007669"/>
    <property type="project" value="TreeGrafter"/>
</dbReference>
<evidence type="ECO:0000259" key="5">
    <source>
        <dbReference type="Pfam" id="PF03717"/>
    </source>
</evidence>
<dbReference type="GO" id="GO:0005886">
    <property type="term" value="C:plasma membrane"/>
    <property type="evidence" value="ECO:0007669"/>
    <property type="project" value="TreeGrafter"/>
</dbReference>
<dbReference type="InterPro" id="IPR012338">
    <property type="entry name" value="Beta-lactam/transpept-like"/>
</dbReference>
<dbReference type="EMBL" id="UOEG01000129">
    <property type="protein sequence ID" value="VAV95216.1"/>
    <property type="molecule type" value="Genomic_DNA"/>
</dbReference>
<gene>
    <name evidence="6" type="ORF">MNBD_ALPHA07-105</name>
</gene>
<keyword evidence="6" id="KW-0132">Cell division</keyword>
<dbReference type="SUPFAM" id="SSF56519">
    <property type="entry name" value="Penicillin binding protein dimerisation domain"/>
    <property type="match status" value="1"/>
</dbReference>
<dbReference type="InterPro" id="IPR036138">
    <property type="entry name" value="PBP_dimer_sf"/>
</dbReference>
<dbReference type="Pfam" id="PF03717">
    <property type="entry name" value="PBP_dimer"/>
    <property type="match status" value="1"/>
</dbReference>
<dbReference type="Gene3D" id="3.90.1310.10">
    <property type="entry name" value="Penicillin-binding protein 2a (Domain 2)"/>
    <property type="match status" value="1"/>
</dbReference>
<dbReference type="GO" id="GO:0008658">
    <property type="term" value="F:penicillin binding"/>
    <property type="evidence" value="ECO:0007669"/>
    <property type="project" value="InterPro"/>
</dbReference>
<feature type="transmembrane region" description="Helical" evidence="3">
    <location>
        <begin position="54"/>
        <end position="74"/>
    </location>
</feature>
<dbReference type="SUPFAM" id="SSF56601">
    <property type="entry name" value="beta-lactamase/transpeptidase-like"/>
    <property type="match status" value="1"/>
</dbReference>
<evidence type="ECO:0000313" key="6">
    <source>
        <dbReference type="EMBL" id="VAV95216.1"/>
    </source>
</evidence>
<organism evidence="6">
    <name type="scientific">hydrothermal vent metagenome</name>
    <dbReference type="NCBI Taxonomy" id="652676"/>
    <lineage>
        <taxon>unclassified sequences</taxon>
        <taxon>metagenomes</taxon>
        <taxon>ecological metagenomes</taxon>
    </lineage>
</organism>
<feature type="domain" description="Penicillin-binding protein transpeptidase" evidence="4">
    <location>
        <begin position="266"/>
        <end position="558"/>
    </location>
</feature>
<dbReference type="PANTHER" id="PTHR30627:SF1">
    <property type="entry name" value="PEPTIDOGLYCAN D,D-TRANSPEPTIDASE FTSI"/>
    <property type="match status" value="1"/>
</dbReference>
<evidence type="ECO:0000256" key="1">
    <source>
        <dbReference type="ARBA" id="ARBA00004370"/>
    </source>
</evidence>
<keyword evidence="6" id="KW-0328">Glycosyltransferase</keyword>
<feature type="domain" description="Penicillin-binding protein dimerisation" evidence="5">
    <location>
        <begin position="92"/>
        <end position="228"/>
    </location>
</feature>
<dbReference type="Gene3D" id="3.30.450.330">
    <property type="match status" value="1"/>
</dbReference>
<dbReference type="EC" id="2.4.1.129" evidence="6"/>
<evidence type="ECO:0000256" key="2">
    <source>
        <dbReference type="ARBA" id="ARBA00023136"/>
    </source>
</evidence>
<reference evidence="6" key="1">
    <citation type="submission" date="2018-06" db="EMBL/GenBank/DDBJ databases">
        <authorList>
            <person name="Zhirakovskaya E."/>
        </authorList>
    </citation>
    <scope>NUCLEOTIDE SEQUENCE</scope>
</reference>
<comment type="subcellular location">
    <subcellularLocation>
        <location evidence="1">Membrane</location>
    </subcellularLocation>
</comment>
<dbReference type="PANTHER" id="PTHR30627">
    <property type="entry name" value="PEPTIDOGLYCAN D,D-TRANSPEPTIDASE"/>
    <property type="match status" value="1"/>
</dbReference>